<reference evidence="2 3" key="2">
    <citation type="journal article" date="2022" name="Mol. Biol. Evol.">
        <title>Comparative Genomics Reveals Insights into the Divergent Evolution of Astigmatic Mites and Household Pest Adaptations.</title>
        <authorList>
            <person name="Xiong Q."/>
            <person name="Wan A.T."/>
            <person name="Liu X."/>
            <person name="Fung C.S."/>
            <person name="Xiao X."/>
            <person name="Malainual N."/>
            <person name="Hou J."/>
            <person name="Wang L."/>
            <person name="Wang M."/>
            <person name="Yang K.Y."/>
            <person name="Cui Y."/>
            <person name="Leung E.L."/>
            <person name="Nong W."/>
            <person name="Shin S.K."/>
            <person name="Au S.W."/>
            <person name="Jeong K.Y."/>
            <person name="Chew F.T."/>
            <person name="Hui J.H."/>
            <person name="Leung T.F."/>
            <person name="Tungtrongchitr A."/>
            <person name="Zhong N."/>
            <person name="Liu Z."/>
            <person name="Tsui S.K."/>
        </authorList>
    </citation>
    <scope>NUCLEOTIDE SEQUENCE [LARGE SCALE GENOMIC DNA]</scope>
    <source>
        <strain evidence="2">Derp</strain>
    </source>
</reference>
<sequence length="96" mass="10938">MFKSKNSSSSLTMSKICDNNNNVDADRSTLINNKHLDLSNKDDNLKNDLSSSKSWTYRNGFNDNKTNNNDPNIDSIDNLNNPKEIKHDKHGFHVDI</sequence>
<dbReference type="Proteomes" id="UP000887458">
    <property type="component" value="Unassembled WGS sequence"/>
</dbReference>
<evidence type="ECO:0000313" key="3">
    <source>
        <dbReference type="Proteomes" id="UP000887458"/>
    </source>
</evidence>
<accession>A0ABQ8J0K4</accession>
<feature type="compositionally biased region" description="Basic and acidic residues" evidence="1">
    <location>
        <begin position="34"/>
        <end position="46"/>
    </location>
</feature>
<name>A0ABQ8J0K4_DERPT</name>
<protein>
    <submittedName>
        <fullName evidence="2">Uncharacterized protein</fullName>
    </submittedName>
</protein>
<feature type="compositionally biased region" description="Low complexity" evidence="1">
    <location>
        <begin position="47"/>
        <end position="82"/>
    </location>
</feature>
<feature type="region of interest" description="Disordered" evidence="1">
    <location>
        <begin position="1"/>
        <end position="96"/>
    </location>
</feature>
<dbReference type="EMBL" id="NJHN03000095">
    <property type="protein sequence ID" value="KAH9416083.1"/>
    <property type="molecule type" value="Genomic_DNA"/>
</dbReference>
<gene>
    <name evidence="2" type="ORF">DERP_000580</name>
</gene>
<keyword evidence="3" id="KW-1185">Reference proteome</keyword>
<organism evidence="2 3">
    <name type="scientific">Dermatophagoides pteronyssinus</name>
    <name type="common">European house dust mite</name>
    <dbReference type="NCBI Taxonomy" id="6956"/>
    <lineage>
        <taxon>Eukaryota</taxon>
        <taxon>Metazoa</taxon>
        <taxon>Ecdysozoa</taxon>
        <taxon>Arthropoda</taxon>
        <taxon>Chelicerata</taxon>
        <taxon>Arachnida</taxon>
        <taxon>Acari</taxon>
        <taxon>Acariformes</taxon>
        <taxon>Sarcoptiformes</taxon>
        <taxon>Astigmata</taxon>
        <taxon>Psoroptidia</taxon>
        <taxon>Analgoidea</taxon>
        <taxon>Pyroglyphidae</taxon>
        <taxon>Dermatophagoidinae</taxon>
        <taxon>Dermatophagoides</taxon>
    </lineage>
</organism>
<evidence type="ECO:0000256" key="1">
    <source>
        <dbReference type="SAM" id="MobiDB-lite"/>
    </source>
</evidence>
<comment type="caution">
    <text evidence="2">The sequence shown here is derived from an EMBL/GenBank/DDBJ whole genome shotgun (WGS) entry which is preliminary data.</text>
</comment>
<reference evidence="2 3" key="1">
    <citation type="journal article" date="2018" name="J. Allergy Clin. Immunol.">
        <title>High-quality assembly of Dermatophagoides pteronyssinus genome and transcriptome reveals a wide range of novel allergens.</title>
        <authorList>
            <person name="Liu X.Y."/>
            <person name="Yang K.Y."/>
            <person name="Wang M.Q."/>
            <person name="Kwok J.S."/>
            <person name="Zeng X."/>
            <person name="Yang Z."/>
            <person name="Xiao X.J."/>
            <person name="Lau C.P."/>
            <person name="Li Y."/>
            <person name="Huang Z.M."/>
            <person name="Ba J.G."/>
            <person name="Yim A.K."/>
            <person name="Ouyang C.Y."/>
            <person name="Ngai S.M."/>
            <person name="Chan T.F."/>
            <person name="Leung E.L."/>
            <person name="Liu L."/>
            <person name="Liu Z.G."/>
            <person name="Tsui S.K."/>
        </authorList>
    </citation>
    <scope>NUCLEOTIDE SEQUENCE [LARGE SCALE GENOMIC DNA]</scope>
    <source>
        <strain evidence="2">Derp</strain>
    </source>
</reference>
<proteinExistence type="predicted"/>
<feature type="compositionally biased region" description="Low complexity" evidence="1">
    <location>
        <begin position="1"/>
        <end position="15"/>
    </location>
</feature>
<evidence type="ECO:0000313" key="2">
    <source>
        <dbReference type="EMBL" id="KAH9416083.1"/>
    </source>
</evidence>
<feature type="compositionally biased region" description="Basic and acidic residues" evidence="1">
    <location>
        <begin position="83"/>
        <end position="96"/>
    </location>
</feature>